<dbReference type="Gene3D" id="3.30.450.20">
    <property type="entry name" value="PAS domain"/>
    <property type="match status" value="2"/>
</dbReference>
<dbReference type="InterPro" id="IPR003594">
    <property type="entry name" value="HATPase_dom"/>
</dbReference>
<dbReference type="CDD" id="cd00082">
    <property type="entry name" value="HisKA"/>
    <property type="match status" value="1"/>
</dbReference>
<dbReference type="SMART" id="SM00387">
    <property type="entry name" value="HATPase_c"/>
    <property type="match status" value="1"/>
</dbReference>
<dbReference type="PANTHER" id="PTHR43547">
    <property type="entry name" value="TWO-COMPONENT HISTIDINE KINASE"/>
    <property type="match status" value="1"/>
</dbReference>
<dbReference type="InterPro" id="IPR036097">
    <property type="entry name" value="HisK_dim/P_sf"/>
</dbReference>
<dbReference type="Pfam" id="PF08448">
    <property type="entry name" value="PAS_4"/>
    <property type="match status" value="1"/>
</dbReference>
<comment type="catalytic activity">
    <reaction evidence="1">
        <text>ATP + protein L-histidine = ADP + protein N-phospho-L-histidine.</text>
        <dbReference type="EC" id="2.7.13.3"/>
    </reaction>
</comment>
<dbReference type="PANTHER" id="PTHR43547:SF2">
    <property type="entry name" value="HYBRID SIGNAL TRANSDUCTION HISTIDINE KINASE C"/>
    <property type="match status" value="1"/>
</dbReference>
<evidence type="ECO:0000313" key="7">
    <source>
        <dbReference type="Proteomes" id="UP001596958"/>
    </source>
</evidence>
<feature type="domain" description="PAC" evidence="5">
    <location>
        <begin position="251"/>
        <end position="304"/>
    </location>
</feature>
<dbReference type="PROSITE" id="PS50109">
    <property type="entry name" value="HIS_KIN"/>
    <property type="match status" value="1"/>
</dbReference>
<keyword evidence="6" id="KW-0067">ATP-binding</keyword>
<evidence type="ECO:0000256" key="2">
    <source>
        <dbReference type="ARBA" id="ARBA00012438"/>
    </source>
</evidence>
<keyword evidence="7" id="KW-1185">Reference proteome</keyword>
<dbReference type="NCBIfam" id="TIGR00229">
    <property type="entry name" value="sensory_box"/>
    <property type="match status" value="1"/>
</dbReference>
<keyword evidence="3" id="KW-0597">Phosphoprotein</keyword>
<protein>
    <recommendedName>
        <fullName evidence="2">histidine kinase</fullName>
        <ecNumber evidence="2">2.7.13.3</ecNumber>
    </recommendedName>
</protein>
<dbReference type="SMART" id="SM00388">
    <property type="entry name" value="HisKA"/>
    <property type="match status" value="1"/>
</dbReference>
<dbReference type="InterPro" id="IPR013656">
    <property type="entry name" value="PAS_4"/>
</dbReference>
<dbReference type="InterPro" id="IPR003661">
    <property type="entry name" value="HisK_dim/P_dom"/>
</dbReference>
<proteinExistence type="predicted"/>
<dbReference type="GO" id="GO:0005524">
    <property type="term" value="F:ATP binding"/>
    <property type="evidence" value="ECO:0007669"/>
    <property type="project" value="UniProtKB-KW"/>
</dbReference>
<dbReference type="Pfam" id="PF00512">
    <property type="entry name" value="HisKA"/>
    <property type="match status" value="1"/>
</dbReference>
<dbReference type="Pfam" id="PF02518">
    <property type="entry name" value="HATPase_c"/>
    <property type="match status" value="1"/>
</dbReference>
<feature type="domain" description="Histidine kinase" evidence="4">
    <location>
        <begin position="308"/>
        <end position="523"/>
    </location>
</feature>
<dbReference type="InterPro" id="IPR000700">
    <property type="entry name" value="PAS-assoc_C"/>
</dbReference>
<keyword evidence="6" id="KW-0547">Nucleotide-binding</keyword>
<sequence>MSEPNIQKSPYLHYLDGGGEMGRLTREFDWSKTVLGKPETWSQSLLTTVSIILNSRFPMFLWWGPSLIQFYNDAYRPSLGQNGKHPTALGQKAEDCWPEIWTVIKPLIDQVMQGGQSTWSEDQLIPIYRNGKLENVYWTFSYSRVNDETGEPAGVLVICSETTDKINSYNNVKNAKQDLEFANEAAELGTWDLNPITNHFIGNKRLKEWFGLPVEEDIDLDLAISAIAEEDQPRVVEAIQRAIAPGSDGNYNIVYTVSSLKDQTRSVLEVKGKALFDEEGRAYRFSGIAQDVTEAYRLQQRKDEFISVASHELKTPITSLSASMQILQKLVKNDPSSEKIPTFVNKANNNLSKLINLLDDLLNVTKIQQGQLALNITRFDIVALIRDCCDYINFNSEHEFVLMGEDEVMIFADYRRIYQVMINLIGNAVKYSPQSNRVEITVYHDEENVTVSVRDFGIGINPEKLPHLFDRYYRVDAFGHQFSGLGLGLYITAEIVQRHNGKIAVDSNLGSGSNFWFSLPMDDRMVEH</sequence>
<dbReference type="Proteomes" id="UP001596958">
    <property type="component" value="Unassembled WGS sequence"/>
</dbReference>
<dbReference type="EC" id="2.7.13.3" evidence="2"/>
<dbReference type="InterPro" id="IPR005467">
    <property type="entry name" value="His_kinase_dom"/>
</dbReference>
<evidence type="ECO:0000259" key="4">
    <source>
        <dbReference type="PROSITE" id="PS50109"/>
    </source>
</evidence>
<evidence type="ECO:0000256" key="1">
    <source>
        <dbReference type="ARBA" id="ARBA00000085"/>
    </source>
</evidence>
<dbReference type="EMBL" id="JBHTHU010000018">
    <property type="protein sequence ID" value="MFD0751202.1"/>
    <property type="molecule type" value="Genomic_DNA"/>
</dbReference>
<accession>A0ABW2YXV6</accession>
<dbReference type="InterPro" id="IPR036890">
    <property type="entry name" value="HATPase_C_sf"/>
</dbReference>
<gene>
    <name evidence="6" type="ORF">ACFQZS_13710</name>
</gene>
<dbReference type="PROSITE" id="PS50113">
    <property type="entry name" value="PAC"/>
    <property type="match status" value="1"/>
</dbReference>
<evidence type="ECO:0000313" key="6">
    <source>
        <dbReference type="EMBL" id="MFD0751202.1"/>
    </source>
</evidence>
<evidence type="ECO:0000259" key="5">
    <source>
        <dbReference type="PROSITE" id="PS50113"/>
    </source>
</evidence>
<evidence type="ECO:0000256" key="3">
    <source>
        <dbReference type="ARBA" id="ARBA00022553"/>
    </source>
</evidence>
<organism evidence="6 7">
    <name type="scientific">Mucilaginibacter calamicampi</name>
    <dbReference type="NCBI Taxonomy" id="1302352"/>
    <lineage>
        <taxon>Bacteria</taxon>
        <taxon>Pseudomonadati</taxon>
        <taxon>Bacteroidota</taxon>
        <taxon>Sphingobacteriia</taxon>
        <taxon>Sphingobacteriales</taxon>
        <taxon>Sphingobacteriaceae</taxon>
        <taxon>Mucilaginibacter</taxon>
    </lineage>
</organism>
<dbReference type="InterPro" id="IPR035965">
    <property type="entry name" value="PAS-like_dom_sf"/>
</dbReference>
<dbReference type="SUPFAM" id="SSF55785">
    <property type="entry name" value="PYP-like sensor domain (PAS domain)"/>
    <property type="match status" value="2"/>
</dbReference>
<reference evidence="7" key="1">
    <citation type="journal article" date="2019" name="Int. J. Syst. Evol. Microbiol.">
        <title>The Global Catalogue of Microorganisms (GCM) 10K type strain sequencing project: providing services to taxonomists for standard genome sequencing and annotation.</title>
        <authorList>
            <consortium name="The Broad Institute Genomics Platform"/>
            <consortium name="The Broad Institute Genome Sequencing Center for Infectious Disease"/>
            <person name="Wu L."/>
            <person name="Ma J."/>
        </authorList>
    </citation>
    <scope>NUCLEOTIDE SEQUENCE [LARGE SCALE GENOMIC DNA]</scope>
    <source>
        <strain evidence="7">CCUG 63418</strain>
    </source>
</reference>
<comment type="caution">
    <text evidence="6">The sequence shown here is derived from an EMBL/GenBank/DDBJ whole genome shotgun (WGS) entry which is preliminary data.</text>
</comment>
<dbReference type="InterPro" id="IPR004358">
    <property type="entry name" value="Sig_transdc_His_kin-like_C"/>
</dbReference>
<name>A0ABW2YXV6_9SPHI</name>
<dbReference type="SUPFAM" id="SSF55874">
    <property type="entry name" value="ATPase domain of HSP90 chaperone/DNA topoisomerase II/histidine kinase"/>
    <property type="match status" value="1"/>
</dbReference>
<dbReference type="SUPFAM" id="SSF47384">
    <property type="entry name" value="Homodimeric domain of signal transducing histidine kinase"/>
    <property type="match status" value="1"/>
</dbReference>
<dbReference type="Gene3D" id="3.30.565.10">
    <property type="entry name" value="Histidine kinase-like ATPase, C-terminal domain"/>
    <property type="match status" value="1"/>
</dbReference>
<dbReference type="Gene3D" id="1.10.287.130">
    <property type="match status" value="1"/>
</dbReference>
<dbReference type="InterPro" id="IPR000014">
    <property type="entry name" value="PAS"/>
</dbReference>
<dbReference type="RefSeq" id="WP_377101151.1">
    <property type="nucleotide sequence ID" value="NZ_JBHTHU010000018.1"/>
</dbReference>
<dbReference type="PRINTS" id="PR00344">
    <property type="entry name" value="BCTRLSENSOR"/>
</dbReference>